<gene>
    <name evidence="1" type="ORF">SAMN05444392_10651</name>
</gene>
<protein>
    <submittedName>
        <fullName evidence="1">Uncharacterized protein</fullName>
    </submittedName>
</protein>
<proteinExistence type="predicted"/>
<evidence type="ECO:0000313" key="1">
    <source>
        <dbReference type="EMBL" id="SHF00890.1"/>
    </source>
</evidence>
<reference evidence="1 2" key="1">
    <citation type="submission" date="2016-11" db="EMBL/GenBank/DDBJ databases">
        <authorList>
            <person name="Jaros S."/>
            <person name="Januszkiewicz K."/>
            <person name="Wedrychowicz H."/>
        </authorList>
    </citation>
    <scope>NUCLEOTIDE SEQUENCE [LARGE SCALE GENOMIC DNA]</scope>
    <source>
        <strain evidence="1 2">DSM 44666</strain>
    </source>
</reference>
<dbReference type="Proteomes" id="UP000184476">
    <property type="component" value="Unassembled WGS sequence"/>
</dbReference>
<accession>A0A1M4Y5E1</accession>
<organism evidence="1 2">
    <name type="scientific">Seinonella peptonophila</name>
    <dbReference type="NCBI Taxonomy" id="112248"/>
    <lineage>
        <taxon>Bacteria</taxon>
        <taxon>Bacillati</taxon>
        <taxon>Bacillota</taxon>
        <taxon>Bacilli</taxon>
        <taxon>Bacillales</taxon>
        <taxon>Thermoactinomycetaceae</taxon>
        <taxon>Seinonella</taxon>
    </lineage>
</organism>
<keyword evidence="2" id="KW-1185">Reference proteome</keyword>
<dbReference type="STRING" id="112248.SAMN05444392_10651"/>
<dbReference type="EMBL" id="FQVL01000006">
    <property type="protein sequence ID" value="SHF00890.1"/>
    <property type="molecule type" value="Genomic_DNA"/>
</dbReference>
<name>A0A1M4Y5E1_9BACL</name>
<dbReference type="RefSeq" id="WP_073154890.1">
    <property type="nucleotide sequence ID" value="NZ_FQVL01000006.1"/>
</dbReference>
<evidence type="ECO:0000313" key="2">
    <source>
        <dbReference type="Proteomes" id="UP000184476"/>
    </source>
</evidence>
<sequence>MNLINLFKSGKLTKIAHEATKRARKEAKEANASIYYKLGKDWIREDAQGKRFIVKRNQNGEKTEISYL</sequence>
<dbReference type="AlphaFoldDB" id="A0A1M4Y5E1"/>